<sequence length="238" mass="28460">MVYCGALLISMLYWWMRNDAKAERMRCTMNNADNFSSVEKDMDVLHHPPFKEEVQSEQDKICYQKFLDGDMEPFEELVIKHKDRLIYFIHRLVNNLTIAEDLAQDAFVEVLVHKERYHFQVSFKTYLFTIGRNKAIDYIRKNKRMMLVEEYPESYDEENQMEENLIRKEESELLYHAMKKLKPDYKAAISLIDIEQMTYAEAAKVLKKNDAQMKVLIHRARKSLAKLMEKEGYSYENK</sequence>
<gene>
    <name evidence="9" type="ORF">DHW61_12385</name>
</gene>
<dbReference type="PANTHER" id="PTHR43133:SF8">
    <property type="entry name" value="RNA POLYMERASE SIGMA FACTOR HI_1459-RELATED"/>
    <property type="match status" value="1"/>
</dbReference>
<dbReference type="Pfam" id="PF08281">
    <property type="entry name" value="Sigma70_r4_2"/>
    <property type="match status" value="1"/>
</dbReference>
<name>A0A3D2X8F0_9FIRM</name>
<dbReference type="NCBIfam" id="TIGR02937">
    <property type="entry name" value="sigma70-ECF"/>
    <property type="match status" value="1"/>
</dbReference>
<dbReference type="Proteomes" id="UP000262969">
    <property type="component" value="Unassembled WGS sequence"/>
</dbReference>
<dbReference type="InterPro" id="IPR007627">
    <property type="entry name" value="RNA_pol_sigma70_r2"/>
</dbReference>
<evidence type="ECO:0000259" key="7">
    <source>
        <dbReference type="Pfam" id="PF04542"/>
    </source>
</evidence>
<dbReference type="InterPro" id="IPR013325">
    <property type="entry name" value="RNA_pol_sigma_r2"/>
</dbReference>
<dbReference type="PROSITE" id="PS01063">
    <property type="entry name" value="SIGMA70_ECF"/>
    <property type="match status" value="1"/>
</dbReference>
<evidence type="ECO:0000256" key="1">
    <source>
        <dbReference type="ARBA" id="ARBA00010641"/>
    </source>
</evidence>
<dbReference type="GO" id="GO:0006950">
    <property type="term" value="P:response to stress"/>
    <property type="evidence" value="ECO:0007669"/>
    <property type="project" value="UniProtKB-ARBA"/>
</dbReference>
<dbReference type="InterPro" id="IPR013249">
    <property type="entry name" value="RNA_pol_sigma70_r4_t2"/>
</dbReference>
<evidence type="ECO:0000256" key="5">
    <source>
        <dbReference type="ARBA" id="ARBA00023163"/>
    </source>
</evidence>
<dbReference type="InterPro" id="IPR000838">
    <property type="entry name" value="RNA_pol_sigma70_ECF_CS"/>
</dbReference>
<keyword evidence="4 6" id="KW-0238">DNA-binding</keyword>
<organism evidence="9 10">
    <name type="scientific">Lachnoclostridium phytofermentans</name>
    <dbReference type="NCBI Taxonomy" id="66219"/>
    <lineage>
        <taxon>Bacteria</taxon>
        <taxon>Bacillati</taxon>
        <taxon>Bacillota</taxon>
        <taxon>Clostridia</taxon>
        <taxon>Lachnospirales</taxon>
        <taxon>Lachnospiraceae</taxon>
    </lineage>
</organism>
<dbReference type="InterPro" id="IPR014284">
    <property type="entry name" value="RNA_pol_sigma-70_dom"/>
</dbReference>
<dbReference type="SUPFAM" id="SSF88659">
    <property type="entry name" value="Sigma3 and sigma4 domains of RNA polymerase sigma factors"/>
    <property type="match status" value="1"/>
</dbReference>
<evidence type="ECO:0000256" key="4">
    <source>
        <dbReference type="ARBA" id="ARBA00023125"/>
    </source>
</evidence>
<accession>A0A3D2X8F0</accession>
<evidence type="ECO:0000256" key="3">
    <source>
        <dbReference type="ARBA" id="ARBA00023082"/>
    </source>
</evidence>
<reference evidence="9 10" key="1">
    <citation type="journal article" date="2018" name="Nat. Biotechnol.">
        <title>A standardized bacterial taxonomy based on genome phylogeny substantially revises the tree of life.</title>
        <authorList>
            <person name="Parks D.H."/>
            <person name="Chuvochina M."/>
            <person name="Waite D.W."/>
            <person name="Rinke C."/>
            <person name="Skarshewski A."/>
            <person name="Chaumeil P.A."/>
            <person name="Hugenholtz P."/>
        </authorList>
    </citation>
    <scope>NUCLEOTIDE SEQUENCE [LARGE SCALE GENOMIC DNA]</scope>
    <source>
        <strain evidence="9">UBA11728</strain>
    </source>
</reference>
<evidence type="ECO:0000256" key="6">
    <source>
        <dbReference type="RuleBase" id="RU000716"/>
    </source>
</evidence>
<dbReference type="GO" id="GO:0006352">
    <property type="term" value="P:DNA-templated transcription initiation"/>
    <property type="evidence" value="ECO:0007669"/>
    <property type="project" value="InterPro"/>
</dbReference>
<dbReference type="GO" id="GO:0016987">
    <property type="term" value="F:sigma factor activity"/>
    <property type="evidence" value="ECO:0007669"/>
    <property type="project" value="UniProtKB-KW"/>
</dbReference>
<dbReference type="InterPro" id="IPR036388">
    <property type="entry name" value="WH-like_DNA-bd_sf"/>
</dbReference>
<dbReference type="EMBL" id="DPVV01000417">
    <property type="protein sequence ID" value="HCL03184.1"/>
    <property type="molecule type" value="Genomic_DNA"/>
</dbReference>
<dbReference type="Gene3D" id="1.10.10.10">
    <property type="entry name" value="Winged helix-like DNA-binding domain superfamily/Winged helix DNA-binding domain"/>
    <property type="match status" value="1"/>
</dbReference>
<feature type="domain" description="RNA polymerase sigma factor 70 region 4 type 2" evidence="8">
    <location>
        <begin position="172"/>
        <end position="224"/>
    </location>
</feature>
<feature type="domain" description="RNA polymerase sigma-70 region 2" evidence="7">
    <location>
        <begin position="77"/>
        <end position="144"/>
    </location>
</feature>
<comment type="similarity">
    <text evidence="1 6">Belongs to the sigma-70 factor family. ECF subfamily.</text>
</comment>
<dbReference type="SUPFAM" id="SSF88946">
    <property type="entry name" value="Sigma2 domain of RNA polymerase sigma factors"/>
    <property type="match status" value="1"/>
</dbReference>
<dbReference type="Pfam" id="PF04542">
    <property type="entry name" value="Sigma70_r2"/>
    <property type="match status" value="1"/>
</dbReference>
<protein>
    <recommendedName>
        <fullName evidence="6">RNA polymerase sigma factor</fullName>
    </recommendedName>
</protein>
<keyword evidence="3 6" id="KW-0731">Sigma factor</keyword>
<evidence type="ECO:0000313" key="10">
    <source>
        <dbReference type="Proteomes" id="UP000262969"/>
    </source>
</evidence>
<dbReference type="Gene3D" id="1.10.1740.10">
    <property type="match status" value="1"/>
</dbReference>
<dbReference type="PANTHER" id="PTHR43133">
    <property type="entry name" value="RNA POLYMERASE ECF-TYPE SIGMA FACTO"/>
    <property type="match status" value="1"/>
</dbReference>
<dbReference type="AlphaFoldDB" id="A0A3D2X8F0"/>
<comment type="caution">
    <text evidence="9">The sequence shown here is derived from an EMBL/GenBank/DDBJ whole genome shotgun (WGS) entry which is preliminary data.</text>
</comment>
<evidence type="ECO:0000313" key="9">
    <source>
        <dbReference type="EMBL" id="HCL03184.1"/>
    </source>
</evidence>
<evidence type="ECO:0000256" key="2">
    <source>
        <dbReference type="ARBA" id="ARBA00023015"/>
    </source>
</evidence>
<dbReference type="InterPro" id="IPR039425">
    <property type="entry name" value="RNA_pol_sigma-70-like"/>
</dbReference>
<dbReference type="GO" id="GO:0003677">
    <property type="term" value="F:DNA binding"/>
    <property type="evidence" value="ECO:0007669"/>
    <property type="project" value="UniProtKB-KW"/>
</dbReference>
<dbReference type="InterPro" id="IPR013324">
    <property type="entry name" value="RNA_pol_sigma_r3/r4-like"/>
</dbReference>
<evidence type="ECO:0000259" key="8">
    <source>
        <dbReference type="Pfam" id="PF08281"/>
    </source>
</evidence>
<keyword evidence="2 6" id="KW-0805">Transcription regulation</keyword>
<proteinExistence type="inferred from homology"/>
<keyword evidence="5 6" id="KW-0804">Transcription</keyword>